<evidence type="ECO:0000313" key="2">
    <source>
        <dbReference type="EMBL" id="PSL34853.1"/>
    </source>
</evidence>
<dbReference type="PANTHER" id="PTHR38600">
    <property type="entry name" value="TRANSCRIPTIONAL REGULATORY PROTEIN"/>
    <property type="match status" value="1"/>
</dbReference>
<dbReference type="InterPro" id="IPR036388">
    <property type="entry name" value="WH-like_DNA-bd_sf"/>
</dbReference>
<dbReference type="OrthoDB" id="9799175at2"/>
<dbReference type="InterPro" id="IPR036390">
    <property type="entry name" value="WH_DNA-bd_sf"/>
</dbReference>
<dbReference type="GO" id="GO:0003700">
    <property type="term" value="F:DNA-binding transcription factor activity"/>
    <property type="evidence" value="ECO:0007669"/>
    <property type="project" value="InterPro"/>
</dbReference>
<dbReference type="PRINTS" id="PR00778">
    <property type="entry name" value="HTHARSR"/>
</dbReference>
<dbReference type="CDD" id="cd00090">
    <property type="entry name" value="HTH_ARSR"/>
    <property type="match status" value="1"/>
</dbReference>
<reference evidence="2 3" key="1">
    <citation type="submission" date="2018-03" db="EMBL/GenBank/DDBJ databases">
        <title>Genomic Encyclopedia of Archaeal and Bacterial Type Strains, Phase II (KMG-II): from individual species to whole genera.</title>
        <authorList>
            <person name="Goeker M."/>
        </authorList>
    </citation>
    <scope>NUCLEOTIDE SEQUENCE [LARGE SCALE GENOMIC DNA]</scope>
    <source>
        <strain evidence="2 3">DSM 18107</strain>
    </source>
</reference>
<comment type="caution">
    <text evidence="2">The sequence shown here is derived from an EMBL/GenBank/DDBJ whole genome shotgun (WGS) entry which is preliminary data.</text>
</comment>
<keyword evidence="3" id="KW-1185">Reference proteome</keyword>
<dbReference type="PANTHER" id="PTHR38600:SF2">
    <property type="entry name" value="SLL0088 PROTEIN"/>
    <property type="match status" value="1"/>
</dbReference>
<dbReference type="PROSITE" id="PS50987">
    <property type="entry name" value="HTH_ARSR_2"/>
    <property type="match status" value="1"/>
</dbReference>
<dbReference type="Proteomes" id="UP000240978">
    <property type="component" value="Unassembled WGS sequence"/>
</dbReference>
<proteinExistence type="predicted"/>
<dbReference type="InterPro" id="IPR011991">
    <property type="entry name" value="ArsR-like_HTH"/>
</dbReference>
<name>A0A2P8GLL6_9BACT</name>
<dbReference type="AlphaFoldDB" id="A0A2P8GLL6"/>
<dbReference type="EMBL" id="PYGK01000002">
    <property type="protein sequence ID" value="PSL34853.1"/>
    <property type="molecule type" value="Genomic_DNA"/>
</dbReference>
<protein>
    <submittedName>
        <fullName evidence="2">ArsR family transcriptional regulator</fullName>
    </submittedName>
</protein>
<dbReference type="SUPFAM" id="SSF46785">
    <property type="entry name" value="Winged helix' DNA-binding domain"/>
    <property type="match status" value="1"/>
</dbReference>
<gene>
    <name evidence="2" type="ORF">CLV42_102426</name>
</gene>
<evidence type="ECO:0000259" key="1">
    <source>
        <dbReference type="PROSITE" id="PS50987"/>
    </source>
</evidence>
<dbReference type="RefSeq" id="WP_106601110.1">
    <property type="nucleotide sequence ID" value="NZ_PYGK01000002.1"/>
</dbReference>
<dbReference type="Pfam" id="PF01022">
    <property type="entry name" value="HTH_5"/>
    <property type="match status" value="1"/>
</dbReference>
<feature type="domain" description="HTH arsR-type" evidence="1">
    <location>
        <begin position="1"/>
        <end position="91"/>
    </location>
</feature>
<dbReference type="Gene3D" id="1.10.10.10">
    <property type="entry name" value="Winged helix-like DNA-binding domain superfamily/Winged helix DNA-binding domain"/>
    <property type="match status" value="1"/>
</dbReference>
<accession>A0A2P8GLL6</accession>
<sequence length="113" mass="13316">MTALQFDSFQAIADPSRREILLMLAGDKKSINAIAEQFDISRPAISKHIKVLHQAGFITFEEKGRERYCILRQEGFDELKEWINFFDDFWKERLSKLEQLLEKNPDIAKKKNK</sequence>
<evidence type="ECO:0000313" key="3">
    <source>
        <dbReference type="Proteomes" id="UP000240978"/>
    </source>
</evidence>
<organism evidence="2 3">
    <name type="scientific">Chitinophaga ginsengisoli</name>
    <dbReference type="NCBI Taxonomy" id="363837"/>
    <lineage>
        <taxon>Bacteria</taxon>
        <taxon>Pseudomonadati</taxon>
        <taxon>Bacteroidota</taxon>
        <taxon>Chitinophagia</taxon>
        <taxon>Chitinophagales</taxon>
        <taxon>Chitinophagaceae</taxon>
        <taxon>Chitinophaga</taxon>
    </lineage>
</organism>
<dbReference type="InterPro" id="IPR001845">
    <property type="entry name" value="HTH_ArsR_DNA-bd_dom"/>
</dbReference>
<dbReference type="NCBIfam" id="NF033788">
    <property type="entry name" value="HTH_metalloreg"/>
    <property type="match status" value="1"/>
</dbReference>
<dbReference type="SMART" id="SM00418">
    <property type="entry name" value="HTH_ARSR"/>
    <property type="match status" value="1"/>
</dbReference>